<dbReference type="InterPro" id="IPR036291">
    <property type="entry name" value="NAD(P)-bd_dom_sf"/>
</dbReference>
<accession>A0A0P1GRE7</accession>
<sequence length="307" mass="33252">MSTIPIISFDAGEASLNWLTFIEALAAGHKLPKAEIADNFLYRGDDTLLNRAAWIDGLGLAVKSATIFPGNPASGQPMVNGGVSLYDDKNGMLSALVDFHLVTKWKTAGDSLLAATRLARPDSREILIVGAGTVGRSLRQAYGAAFPEARFTIWNRTAAKAHAFAAEFPGMQVAEDLETAVRAADIVTSATMVTEPLIKGAWLQPGQHIDLIGAYRPDMREADDEALQRARVFVDSFDTTLGHIGEVEIPLQSGAISRDHLIADYYDLDAFQRRSDDEITLFKNGGGAHLDLMTSRHILDSWRAANG</sequence>
<protein>
    <submittedName>
        <fullName evidence="1">Ornithine cyclodeaminase</fullName>
    </submittedName>
</protein>
<evidence type="ECO:0000313" key="2">
    <source>
        <dbReference type="Proteomes" id="UP000051681"/>
    </source>
</evidence>
<evidence type="ECO:0000313" key="1">
    <source>
        <dbReference type="EMBL" id="CUH85306.1"/>
    </source>
</evidence>
<dbReference type="Gene3D" id="3.40.50.720">
    <property type="entry name" value="NAD(P)-binding Rossmann-like Domain"/>
    <property type="match status" value="1"/>
</dbReference>
<name>A0A0P1GRE7_9RHOB</name>
<dbReference type="Pfam" id="PF02423">
    <property type="entry name" value="OCD_Mu_crystall"/>
    <property type="match status" value="1"/>
</dbReference>
<dbReference type="EMBL" id="CYSF01000012">
    <property type="protein sequence ID" value="CUH85306.1"/>
    <property type="molecule type" value="Genomic_DNA"/>
</dbReference>
<dbReference type="RefSeq" id="WP_058319364.1">
    <property type="nucleotide sequence ID" value="NZ_CYSF01000012.1"/>
</dbReference>
<dbReference type="OrthoDB" id="9785971at2"/>
<keyword evidence="2" id="KW-1185">Reference proteome</keyword>
<dbReference type="SUPFAM" id="SSF51735">
    <property type="entry name" value="NAD(P)-binding Rossmann-fold domains"/>
    <property type="match status" value="1"/>
</dbReference>
<dbReference type="Proteomes" id="UP000051681">
    <property type="component" value="Unassembled WGS sequence"/>
</dbReference>
<dbReference type="PIRSF" id="PIRSF001439">
    <property type="entry name" value="CryM"/>
    <property type="match status" value="1"/>
</dbReference>
<proteinExistence type="predicted"/>
<dbReference type="Gene3D" id="3.30.1780.10">
    <property type="entry name" value="ornithine cyclodeaminase, domain 1"/>
    <property type="match status" value="1"/>
</dbReference>
<dbReference type="STRING" id="340021.TM5383_02534"/>
<dbReference type="GO" id="GO:0005737">
    <property type="term" value="C:cytoplasm"/>
    <property type="evidence" value="ECO:0007669"/>
    <property type="project" value="TreeGrafter"/>
</dbReference>
<reference evidence="1 2" key="1">
    <citation type="submission" date="2015-09" db="EMBL/GenBank/DDBJ databases">
        <authorList>
            <consortium name="Swine Surveillance"/>
        </authorList>
    </citation>
    <scope>NUCLEOTIDE SEQUENCE [LARGE SCALE GENOMIC DNA]</scope>
    <source>
        <strain evidence="1 2">CECT 8383</strain>
    </source>
</reference>
<dbReference type="PANTHER" id="PTHR13812">
    <property type="entry name" value="KETIMINE REDUCTASE MU-CRYSTALLIN"/>
    <property type="match status" value="1"/>
</dbReference>
<dbReference type="InterPro" id="IPR023401">
    <property type="entry name" value="ODC_N"/>
</dbReference>
<gene>
    <name evidence="1" type="ORF">TM5383_02534</name>
</gene>
<organism evidence="1 2">
    <name type="scientific">Thalassovita mediterranea</name>
    <dbReference type="NCBI Taxonomy" id="340021"/>
    <lineage>
        <taxon>Bacteria</taxon>
        <taxon>Pseudomonadati</taxon>
        <taxon>Pseudomonadota</taxon>
        <taxon>Alphaproteobacteria</taxon>
        <taxon>Rhodobacterales</taxon>
        <taxon>Roseobacteraceae</taxon>
        <taxon>Thalassovita</taxon>
    </lineage>
</organism>
<dbReference type="AlphaFoldDB" id="A0A0P1GRE7"/>
<dbReference type="PANTHER" id="PTHR13812:SF19">
    <property type="entry name" value="KETIMINE REDUCTASE MU-CRYSTALLIN"/>
    <property type="match status" value="1"/>
</dbReference>
<dbReference type="InterPro" id="IPR003462">
    <property type="entry name" value="ODC_Mu_crystall"/>
</dbReference>